<dbReference type="EMBL" id="JACJVO010000056">
    <property type="protein sequence ID" value="MBB6735768.1"/>
    <property type="molecule type" value="Genomic_DNA"/>
</dbReference>
<proteinExistence type="predicted"/>
<evidence type="ECO:0000313" key="1">
    <source>
        <dbReference type="EMBL" id="MBB6735768.1"/>
    </source>
</evidence>
<dbReference type="Proteomes" id="UP000564644">
    <property type="component" value="Unassembled WGS sequence"/>
</dbReference>
<dbReference type="PROSITE" id="PS51257">
    <property type="entry name" value="PROKAR_LIPOPROTEIN"/>
    <property type="match status" value="1"/>
</dbReference>
<dbReference type="AlphaFoldDB" id="A0A7X0SXK9"/>
<organism evidence="1 2">
    <name type="scientific">Cohnella zeiphila</name>
    <dbReference type="NCBI Taxonomy" id="2761120"/>
    <lineage>
        <taxon>Bacteria</taxon>
        <taxon>Bacillati</taxon>
        <taxon>Bacillota</taxon>
        <taxon>Bacilli</taxon>
        <taxon>Bacillales</taxon>
        <taxon>Paenibacillaceae</taxon>
        <taxon>Cohnella</taxon>
    </lineage>
</organism>
<dbReference type="RefSeq" id="WP_185133417.1">
    <property type="nucleotide sequence ID" value="NZ_JACJVO010000056.1"/>
</dbReference>
<sequence length="260" mass="28182">MRNVKRGKWTAASAVRRASLLILMAVTALALSGCLYPEEETPGNNASARQAVLSVQDAVDQYQKATGLLPIVSADESVPLYEKFKIDMGKLKRMDYLGSVPSVAFESGGNYQFLIIDEETKPTVKLLNISVYQNAGDVQTKVDAYMDKHGGEPPKGDELYPGFWSVNFDKLGMKEPKTNSMYSGQSLGFMTDASGRVYVDYGLDIATAVGKSGTSPAAGDDLRRSLVDQSYYVPVKAPVYHWVNGEPQAQPDTAASSQSS</sequence>
<protein>
    <submittedName>
        <fullName evidence="1">Uncharacterized protein</fullName>
    </submittedName>
</protein>
<name>A0A7X0SXK9_9BACL</name>
<accession>A0A7X0SXK9</accession>
<gene>
    <name evidence="1" type="ORF">H7C18_33145</name>
</gene>
<reference evidence="1 2" key="1">
    <citation type="submission" date="2020-08" db="EMBL/GenBank/DDBJ databases">
        <title>Cohnella phylogeny.</title>
        <authorList>
            <person name="Dunlap C."/>
        </authorList>
    </citation>
    <scope>NUCLEOTIDE SEQUENCE [LARGE SCALE GENOMIC DNA]</scope>
    <source>
        <strain evidence="1 2">CBP 2801</strain>
    </source>
</reference>
<keyword evidence="2" id="KW-1185">Reference proteome</keyword>
<evidence type="ECO:0000313" key="2">
    <source>
        <dbReference type="Proteomes" id="UP000564644"/>
    </source>
</evidence>
<comment type="caution">
    <text evidence="1">The sequence shown here is derived from an EMBL/GenBank/DDBJ whole genome shotgun (WGS) entry which is preliminary data.</text>
</comment>